<accession>A0A517P2J5</accession>
<feature type="transmembrane region" description="Helical" evidence="1">
    <location>
        <begin position="20"/>
        <end position="36"/>
    </location>
</feature>
<name>A0A517P2J5_9BACT</name>
<gene>
    <name evidence="2" type="ORF">K239x_56110</name>
</gene>
<organism evidence="2 3">
    <name type="scientific">Stieleria marina</name>
    <dbReference type="NCBI Taxonomy" id="1930275"/>
    <lineage>
        <taxon>Bacteria</taxon>
        <taxon>Pseudomonadati</taxon>
        <taxon>Planctomycetota</taxon>
        <taxon>Planctomycetia</taxon>
        <taxon>Pirellulales</taxon>
        <taxon>Pirellulaceae</taxon>
        <taxon>Stieleria</taxon>
    </lineage>
</organism>
<keyword evidence="1" id="KW-0472">Membrane</keyword>
<sequence length="75" mass="8516">MPSQLINMPIADMLSISPTYLLHYLPLIVAISLVFGATRHEDTALILKHSFHTARWITGFMAFIFVVLAFISWLI</sequence>
<evidence type="ECO:0000313" key="3">
    <source>
        <dbReference type="Proteomes" id="UP000319817"/>
    </source>
</evidence>
<dbReference type="AlphaFoldDB" id="A0A517P2J5"/>
<proteinExistence type="predicted"/>
<dbReference type="Proteomes" id="UP000319817">
    <property type="component" value="Chromosome"/>
</dbReference>
<keyword evidence="1" id="KW-0812">Transmembrane</keyword>
<evidence type="ECO:0000256" key="1">
    <source>
        <dbReference type="SAM" id="Phobius"/>
    </source>
</evidence>
<dbReference type="EMBL" id="CP036526">
    <property type="protein sequence ID" value="QDT13591.1"/>
    <property type="molecule type" value="Genomic_DNA"/>
</dbReference>
<evidence type="ECO:0000313" key="2">
    <source>
        <dbReference type="EMBL" id="QDT13591.1"/>
    </source>
</evidence>
<reference evidence="2 3" key="1">
    <citation type="submission" date="2019-02" db="EMBL/GenBank/DDBJ databases">
        <title>Deep-cultivation of Planctomycetes and their phenomic and genomic characterization uncovers novel biology.</title>
        <authorList>
            <person name="Wiegand S."/>
            <person name="Jogler M."/>
            <person name="Boedeker C."/>
            <person name="Pinto D."/>
            <person name="Vollmers J."/>
            <person name="Rivas-Marin E."/>
            <person name="Kohn T."/>
            <person name="Peeters S.H."/>
            <person name="Heuer A."/>
            <person name="Rast P."/>
            <person name="Oberbeckmann S."/>
            <person name="Bunk B."/>
            <person name="Jeske O."/>
            <person name="Meyerdierks A."/>
            <person name="Storesund J.E."/>
            <person name="Kallscheuer N."/>
            <person name="Luecker S."/>
            <person name="Lage O.M."/>
            <person name="Pohl T."/>
            <person name="Merkel B.J."/>
            <person name="Hornburger P."/>
            <person name="Mueller R.-W."/>
            <person name="Bruemmer F."/>
            <person name="Labrenz M."/>
            <person name="Spormann A.M."/>
            <person name="Op den Camp H."/>
            <person name="Overmann J."/>
            <person name="Amann R."/>
            <person name="Jetten M.S.M."/>
            <person name="Mascher T."/>
            <person name="Medema M.H."/>
            <person name="Devos D.P."/>
            <person name="Kaster A.-K."/>
            <person name="Ovreas L."/>
            <person name="Rohde M."/>
            <person name="Galperin M.Y."/>
            <person name="Jogler C."/>
        </authorList>
    </citation>
    <scope>NUCLEOTIDE SEQUENCE [LARGE SCALE GENOMIC DNA]</scope>
    <source>
        <strain evidence="2 3">K23_9</strain>
    </source>
</reference>
<protein>
    <submittedName>
        <fullName evidence="2">Uncharacterized protein</fullName>
    </submittedName>
</protein>
<keyword evidence="1" id="KW-1133">Transmembrane helix</keyword>
<keyword evidence="3" id="KW-1185">Reference proteome</keyword>
<feature type="transmembrane region" description="Helical" evidence="1">
    <location>
        <begin position="56"/>
        <end position="74"/>
    </location>
</feature>